<gene>
    <name evidence="1" type="ORF">ACFQBM_15730</name>
</gene>
<evidence type="ECO:0000313" key="1">
    <source>
        <dbReference type="EMBL" id="MFC6634737.1"/>
    </source>
</evidence>
<proteinExistence type="predicted"/>
<protein>
    <recommendedName>
        <fullName evidence="3">Transposase</fullName>
    </recommendedName>
</protein>
<dbReference type="RefSeq" id="WP_377516648.1">
    <property type="nucleotide sequence ID" value="NZ_JBHSVR010000001.1"/>
</dbReference>
<accession>A0ABW1YPQ4</accession>
<dbReference type="Proteomes" id="UP001596425">
    <property type="component" value="Unassembled WGS sequence"/>
</dbReference>
<comment type="caution">
    <text evidence="1">The sequence shown here is derived from an EMBL/GenBank/DDBJ whole genome shotgun (WGS) entry which is preliminary data.</text>
</comment>
<sequence>MSNRKLCISASDGGELAVLLKKGSNFLPALYFARLQKLLDTAKGKESLSSRQ</sequence>
<dbReference type="EMBL" id="JBHSVR010000001">
    <property type="protein sequence ID" value="MFC6634737.1"/>
    <property type="molecule type" value="Genomic_DNA"/>
</dbReference>
<reference evidence="2" key="1">
    <citation type="journal article" date="2019" name="Int. J. Syst. Evol. Microbiol.">
        <title>The Global Catalogue of Microorganisms (GCM) 10K type strain sequencing project: providing services to taxonomists for standard genome sequencing and annotation.</title>
        <authorList>
            <consortium name="The Broad Institute Genomics Platform"/>
            <consortium name="The Broad Institute Genome Sequencing Center for Infectious Disease"/>
            <person name="Wu L."/>
            <person name="Ma J."/>
        </authorList>
    </citation>
    <scope>NUCLEOTIDE SEQUENCE [LARGE SCALE GENOMIC DNA]</scope>
    <source>
        <strain evidence="2">CGMCC 1.13718</strain>
    </source>
</reference>
<evidence type="ECO:0000313" key="2">
    <source>
        <dbReference type="Proteomes" id="UP001596425"/>
    </source>
</evidence>
<organism evidence="1 2">
    <name type="scientific">Microbulbifer taiwanensis</name>
    <dbReference type="NCBI Taxonomy" id="986746"/>
    <lineage>
        <taxon>Bacteria</taxon>
        <taxon>Pseudomonadati</taxon>
        <taxon>Pseudomonadota</taxon>
        <taxon>Gammaproteobacteria</taxon>
        <taxon>Cellvibrionales</taxon>
        <taxon>Microbulbiferaceae</taxon>
        <taxon>Microbulbifer</taxon>
    </lineage>
</organism>
<keyword evidence="2" id="KW-1185">Reference proteome</keyword>
<evidence type="ECO:0008006" key="3">
    <source>
        <dbReference type="Google" id="ProtNLM"/>
    </source>
</evidence>
<name>A0ABW1YPQ4_9GAMM</name>